<gene>
    <name evidence="9" type="ORF">QRX50_26015</name>
</gene>
<evidence type="ECO:0000256" key="3">
    <source>
        <dbReference type="ARBA" id="ARBA00012643"/>
    </source>
</evidence>
<comment type="similarity">
    <text evidence="2">Belongs to the SurE nucleotidase family.</text>
</comment>
<evidence type="ECO:0000256" key="2">
    <source>
        <dbReference type="ARBA" id="ARBA00011062"/>
    </source>
</evidence>
<dbReference type="InterPro" id="IPR002828">
    <property type="entry name" value="SurE-like_Pase/nucleotidase"/>
</dbReference>
<dbReference type="InterPro" id="IPR030048">
    <property type="entry name" value="SurE"/>
</dbReference>
<evidence type="ECO:0000256" key="5">
    <source>
        <dbReference type="ARBA" id="ARBA00022723"/>
    </source>
</evidence>
<dbReference type="EC" id="3.1.3.5" evidence="3"/>
<dbReference type="GO" id="GO:0000166">
    <property type="term" value="F:nucleotide binding"/>
    <property type="evidence" value="ECO:0007669"/>
    <property type="project" value="UniProtKB-KW"/>
</dbReference>
<dbReference type="GO" id="GO:0046872">
    <property type="term" value="F:metal ion binding"/>
    <property type="evidence" value="ECO:0007669"/>
    <property type="project" value="UniProtKB-KW"/>
</dbReference>
<evidence type="ECO:0000313" key="10">
    <source>
        <dbReference type="Proteomes" id="UP001236014"/>
    </source>
</evidence>
<keyword evidence="4" id="KW-0963">Cytoplasm</keyword>
<dbReference type="AlphaFoldDB" id="A0A9Y2I8L6"/>
<dbReference type="GO" id="GO:0008253">
    <property type="term" value="F:5'-nucleotidase activity"/>
    <property type="evidence" value="ECO:0007669"/>
    <property type="project" value="UniProtKB-EC"/>
</dbReference>
<feature type="domain" description="Survival protein SurE-like phosphatase/nucleotidase" evidence="8">
    <location>
        <begin position="3"/>
        <end position="188"/>
    </location>
</feature>
<keyword evidence="10" id="KW-1185">Reference proteome</keyword>
<dbReference type="Proteomes" id="UP001236014">
    <property type="component" value="Chromosome"/>
</dbReference>
<dbReference type="InterPro" id="IPR036523">
    <property type="entry name" value="SurE-like_sf"/>
</dbReference>
<dbReference type="GO" id="GO:0008254">
    <property type="term" value="F:3'-nucleotidase activity"/>
    <property type="evidence" value="ECO:0007669"/>
    <property type="project" value="TreeGrafter"/>
</dbReference>
<evidence type="ECO:0000256" key="6">
    <source>
        <dbReference type="ARBA" id="ARBA00022741"/>
    </source>
</evidence>
<sequence>MRVLLTNDDGIEAPGLLALAHALRDAGHDLVVAAPAGDSSGSGTSLGAIDHGTIVACEPHALPGLDGVPAHRVSAPPAFAVLAACFGALGPPPDVVVAGINDGHNTGRSVLHSSTVGAALTASTAGRSALAVSCGDRPGARFDTAAAVGVAVLDWLVAHAPKRTVLNVNVPDVDLGDLRGVRWARLGRVGSSGLMIKPAADGLRLERFPTAQDVLSLDEHADTDAALVAARCVAVTGLLGGPREVSDLGSLEGVLPVG</sequence>
<reference evidence="9 10" key="1">
    <citation type="submission" date="2023-06" db="EMBL/GenBank/DDBJ databases">
        <authorList>
            <person name="Oyuntsetseg B."/>
            <person name="Kim S.B."/>
        </authorList>
    </citation>
    <scope>NUCLEOTIDE SEQUENCE [LARGE SCALE GENOMIC DNA]</scope>
    <source>
        <strain evidence="9 10">2-15</strain>
    </source>
</reference>
<keyword evidence="7 9" id="KW-0378">Hydrolase</keyword>
<dbReference type="PANTHER" id="PTHR30457">
    <property type="entry name" value="5'-NUCLEOTIDASE SURE"/>
    <property type="match status" value="1"/>
</dbReference>
<dbReference type="Gene3D" id="3.40.1210.10">
    <property type="entry name" value="Survival protein SurE-like phosphatase/nucleotidase"/>
    <property type="match status" value="1"/>
</dbReference>
<dbReference type="EMBL" id="CP127294">
    <property type="protein sequence ID" value="WIX75019.1"/>
    <property type="molecule type" value="Genomic_DNA"/>
</dbReference>
<evidence type="ECO:0000259" key="8">
    <source>
        <dbReference type="Pfam" id="PF01975"/>
    </source>
</evidence>
<organism evidence="9 10">
    <name type="scientific">Amycolatopsis carbonis</name>
    <dbReference type="NCBI Taxonomy" id="715471"/>
    <lineage>
        <taxon>Bacteria</taxon>
        <taxon>Bacillati</taxon>
        <taxon>Actinomycetota</taxon>
        <taxon>Actinomycetes</taxon>
        <taxon>Pseudonocardiales</taxon>
        <taxon>Pseudonocardiaceae</taxon>
        <taxon>Amycolatopsis</taxon>
    </lineage>
</organism>
<keyword evidence="5" id="KW-0479">Metal-binding</keyword>
<protein>
    <recommendedName>
        <fullName evidence="3">5'-nucleotidase</fullName>
        <ecNumber evidence="3">3.1.3.5</ecNumber>
    </recommendedName>
</protein>
<name>A0A9Y2I8L6_9PSEU</name>
<evidence type="ECO:0000256" key="7">
    <source>
        <dbReference type="ARBA" id="ARBA00022801"/>
    </source>
</evidence>
<dbReference type="KEGG" id="acab:QRX50_26015"/>
<dbReference type="PANTHER" id="PTHR30457:SF12">
    <property type="entry name" value="5'_3'-NUCLEOTIDASE SURE"/>
    <property type="match status" value="1"/>
</dbReference>
<accession>A0A9Y2I8L6</accession>
<evidence type="ECO:0000313" key="9">
    <source>
        <dbReference type="EMBL" id="WIX75019.1"/>
    </source>
</evidence>
<evidence type="ECO:0000256" key="4">
    <source>
        <dbReference type="ARBA" id="ARBA00022490"/>
    </source>
</evidence>
<proteinExistence type="inferred from homology"/>
<evidence type="ECO:0000256" key="1">
    <source>
        <dbReference type="ARBA" id="ARBA00000815"/>
    </source>
</evidence>
<comment type="catalytic activity">
    <reaction evidence="1">
        <text>a ribonucleoside 5'-phosphate + H2O = a ribonucleoside + phosphate</text>
        <dbReference type="Rhea" id="RHEA:12484"/>
        <dbReference type="ChEBI" id="CHEBI:15377"/>
        <dbReference type="ChEBI" id="CHEBI:18254"/>
        <dbReference type="ChEBI" id="CHEBI:43474"/>
        <dbReference type="ChEBI" id="CHEBI:58043"/>
        <dbReference type="EC" id="3.1.3.5"/>
    </reaction>
</comment>
<dbReference type="RefSeq" id="WP_285965796.1">
    <property type="nucleotide sequence ID" value="NZ_CP127294.1"/>
</dbReference>
<dbReference type="SUPFAM" id="SSF64167">
    <property type="entry name" value="SurE-like"/>
    <property type="match status" value="1"/>
</dbReference>
<dbReference type="GO" id="GO:0004309">
    <property type="term" value="F:exopolyphosphatase activity"/>
    <property type="evidence" value="ECO:0007669"/>
    <property type="project" value="TreeGrafter"/>
</dbReference>
<dbReference type="Pfam" id="PF01975">
    <property type="entry name" value="SurE"/>
    <property type="match status" value="1"/>
</dbReference>
<keyword evidence="6" id="KW-0547">Nucleotide-binding</keyword>